<dbReference type="InParanoid" id="A0A5K4FAD3"/>
<evidence type="ECO:0000313" key="1">
    <source>
        <dbReference type="Proteomes" id="UP000008854"/>
    </source>
</evidence>
<dbReference type="AlphaFoldDB" id="A0A5K4FAD3"/>
<accession>A0A5K4FAD3</accession>
<sequence length="56" mass="6698">MDAAEISDAWIKLDWNRTIFSSLMKEYKLQNSKRHESNKLIPSCQMGYFIQKVKFK</sequence>
<organism evidence="1 2">
    <name type="scientific">Schistosoma mansoni</name>
    <name type="common">Blood fluke</name>
    <dbReference type="NCBI Taxonomy" id="6183"/>
    <lineage>
        <taxon>Eukaryota</taxon>
        <taxon>Metazoa</taxon>
        <taxon>Spiralia</taxon>
        <taxon>Lophotrochozoa</taxon>
        <taxon>Platyhelminthes</taxon>
        <taxon>Trematoda</taxon>
        <taxon>Digenea</taxon>
        <taxon>Strigeidida</taxon>
        <taxon>Schistosomatoidea</taxon>
        <taxon>Schistosomatidae</taxon>
        <taxon>Schistosoma</taxon>
    </lineage>
</organism>
<reference evidence="2" key="2">
    <citation type="submission" date="2019-11" db="UniProtKB">
        <authorList>
            <consortium name="WormBaseParasite"/>
        </authorList>
    </citation>
    <scope>IDENTIFICATION</scope>
    <source>
        <strain evidence="2">Puerto Rican</strain>
    </source>
</reference>
<proteinExistence type="predicted"/>
<name>A0A5K4FAD3_SCHMA</name>
<keyword evidence="1" id="KW-1185">Reference proteome</keyword>
<protein>
    <submittedName>
        <fullName evidence="2">Uncharacterized protein</fullName>
    </submittedName>
</protein>
<evidence type="ECO:0000313" key="2">
    <source>
        <dbReference type="WBParaSite" id="Smp_332170.1"/>
    </source>
</evidence>
<reference evidence="1" key="1">
    <citation type="journal article" date="2012" name="PLoS Negl. Trop. Dis.">
        <title>A systematically improved high quality genome and transcriptome of the human blood fluke Schistosoma mansoni.</title>
        <authorList>
            <person name="Protasio A.V."/>
            <person name="Tsai I.J."/>
            <person name="Babbage A."/>
            <person name="Nichol S."/>
            <person name="Hunt M."/>
            <person name="Aslett M.A."/>
            <person name="De Silva N."/>
            <person name="Velarde G.S."/>
            <person name="Anderson T.J."/>
            <person name="Clark R.C."/>
            <person name="Davidson C."/>
            <person name="Dillon G.P."/>
            <person name="Holroyd N.E."/>
            <person name="LoVerde P.T."/>
            <person name="Lloyd C."/>
            <person name="McQuillan J."/>
            <person name="Oliveira G."/>
            <person name="Otto T.D."/>
            <person name="Parker-Manuel S.J."/>
            <person name="Quail M.A."/>
            <person name="Wilson R.A."/>
            <person name="Zerlotini A."/>
            <person name="Dunne D.W."/>
            <person name="Berriman M."/>
        </authorList>
    </citation>
    <scope>NUCLEOTIDE SEQUENCE [LARGE SCALE GENOMIC DNA]</scope>
    <source>
        <strain evidence="1">Puerto Rican</strain>
    </source>
</reference>
<dbReference type="WBParaSite" id="Smp_332170.1">
    <property type="protein sequence ID" value="Smp_332170.1"/>
    <property type="gene ID" value="Smp_332170"/>
</dbReference>
<dbReference type="Proteomes" id="UP000008854">
    <property type="component" value="Unassembled WGS sequence"/>
</dbReference>